<dbReference type="Gene3D" id="1.10.510.10">
    <property type="entry name" value="Transferase(Phosphotransferase) domain 1"/>
    <property type="match status" value="1"/>
</dbReference>
<dbReference type="InterPro" id="IPR017441">
    <property type="entry name" value="Protein_kinase_ATP_BS"/>
</dbReference>
<keyword evidence="2 5" id="KW-0547">Nucleotide-binding</keyword>
<keyword evidence="1" id="KW-0808">Transferase</keyword>
<evidence type="ECO:0000313" key="7">
    <source>
        <dbReference type="EMBL" id="GMS86378.1"/>
    </source>
</evidence>
<feature type="non-terminal residue" evidence="7">
    <location>
        <position position="182"/>
    </location>
</feature>
<evidence type="ECO:0000259" key="6">
    <source>
        <dbReference type="PROSITE" id="PS50011"/>
    </source>
</evidence>
<dbReference type="PROSITE" id="PS00107">
    <property type="entry name" value="PROTEIN_KINASE_ATP"/>
    <property type="match status" value="1"/>
</dbReference>
<dbReference type="GO" id="GO:0004694">
    <property type="term" value="F:eukaryotic translation initiation factor 2alpha kinase activity"/>
    <property type="evidence" value="ECO:0007669"/>
    <property type="project" value="TreeGrafter"/>
</dbReference>
<dbReference type="EMBL" id="BTSX01000002">
    <property type="protein sequence ID" value="GMS86378.1"/>
    <property type="molecule type" value="Genomic_DNA"/>
</dbReference>
<dbReference type="InterPro" id="IPR050339">
    <property type="entry name" value="CC_SR_Kinase"/>
</dbReference>
<dbReference type="SMART" id="SM00220">
    <property type="entry name" value="S_TKc"/>
    <property type="match status" value="1"/>
</dbReference>
<dbReference type="Gene3D" id="3.30.200.20">
    <property type="entry name" value="Phosphorylase Kinase, domain 1"/>
    <property type="match status" value="1"/>
</dbReference>
<feature type="binding site" evidence="5">
    <location>
        <position position="39"/>
    </location>
    <ligand>
        <name>ATP</name>
        <dbReference type="ChEBI" id="CHEBI:30616"/>
    </ligand>
</feature>
<proteinExistence type="predicted"/>
<protein>
    <recommendedName>
        <fullName evidence="6">Protein kinase domain-containing protein</fullName>
    </recommendedName>
</protein>
<dbReference type="GO" id="GO:0005737">
    <property type="term" value="C:cytoplasm"/>
    <property type="evidence" value="ECO:0007669"/>
    <property type="project" value="TreeGrafter"/>
</dbReference>
<dbReference type="PANTHER" id="PTHR11042:SF91">
    <property type="entry name" value="EUKARYOTIC TRANSLATION INITIATION FACTOR 2-ALPHA KINASE"/>
    <property type="match status" value="1"/>
</dbReference>
<reference evidence="7" key="1">
    <citation type="submission" date="2023-10" db="EMBL/GenBank/DDBJ databases">
        <title>Genome assembly of Pristionchus species.</title>
        <authorList>
            <person name="Yoshida K."/>
            <person name="Sommer R.J."/>
        </authorList>
    </citation>
    <scope>NUCLEOTIDE SEQUENCE</scope>
    <source>
        <strain evidence="7">RS0144</strain>
    </source>
</reference>
<evidence type="ECO:0000256" key="2">
    <source>
        <dbReference type="ARBA" id="ARBA00022741"/>
    </source>
</evidence>
<dbReference type="GO" id="GO:0005524">
    <property type="term" value="F:ATP binding"/>
    <property type="evidence" value="ECO:0007669"/>
    <property type="project" value="UniProtKB-UniRule"/>
</dbReference>
<gene>
    <name evidence="7" type="ORF">PENTCL1PPCAC_8553</name>
</gene>
<comment type="caution">
    <text evidence="7">The sequence shown here is derived from an EMBL/GenBank/DDBJ whole genome shotgun (WGS) entry which is preliminary data.</text>
</comment>
<dbReference type="GO" id="GO:0005634">
    <property type="term" value="C:nucleus"/>
    <property type="evidence" value="ECO:0007669"/>
    <property type="project" value="TreeGrafter"/>
</dbReference>
<name>A0AAV5SWH6_9BILA</name>
<dbReference type="SUPFAM" id="SSF56112">
    <property type="entry name" value="Protein kinase-like (PK-like)"/>
    <property type="match status" value="1"/>
</dbReference>
<evidence type="ECO:0000313" key="8">
    <source>
        <dbReference type="Proteomes" id="UP001432027"/>
    </source>
</evidence>
<evidence type="ECO:0000256" key="3">
    <source>
        <dbReference type="ARBA" id="ARBA00022777"/>
    </source>
</evidence>
<dbReference type="PANTHER" id="PTHR11042">
    <property type="entry name" value="EUKARYOTIC TRANSLATION INITIATION FACTOR 2-ALPHA KINASE EIF2-ALPHA KINASE -RELATED"/>
    <property type="match status" value="1"/>
</dbReference>
<organism evidence="7 8">
    <name type="scientific">Pristionchus entomophagus</name>
    <dbReference type="NCBI Taxonomy" id="358040"/>
    <lineage>
        <taxon>Eukaryota</taxon>
        <taxon>Metazoa</taxon>
        <taxon>Ecdysozoa</taxon>
        <taxon>Nematoda</taxon>
        <taxon>Chromadorea</taxon>
        <taxon>Rhabditida</taxon>
        <taxon>Rhabditina</taxon>
        <taxon>Diplogasteromorpha</taxon>
        <taxon>Diplogasteroidea</taxon>
        <taxon>Neodiplogasteridae</taxon>
        <taxon>Pristionchus</taxon>
    </lineage>
</organism>
<evidence type="ECO:0000256" key="5">
    <source>
        <dbReference type="PROSITE-ProRule" id="PRU10141"/>
    </source>
</evidence>
<dbReference type="PROSITE" id="PS50011">
    <property type="entry name" value="PROTEIN_KINASE_DOM"/>
    <property type="match status" value="1"/>
</dbReference>
<dbReference type="AlphaFoldDB" id="A0AAV5SWH6"/>
<dbReference type="Pfam" id="PF00069">
    <property type="entry name" value="Pkinase"/>
    <property type="match status" value="1"/>
</dbReference>
<accession>A0AAV5SWH6</accession>
<feature type="non-terminal residue" evidence="7">
    <location>
        <position position="1"/>
    </location>
</feature>
<dbReference type="Proteomes" id="UP001432027">
    <property type="component" value="Unassembled WGS sequence"/>
</dbReference>
<evidence type="ECO:0000256" key="1">
    <source>
        <dbReference type="ARBA" id="ARBA00022679"/>
    </source>
</evidence>
<keyword evidence="8" id="KW-1185">Reference proteome</keyword>
<evidence type="ECO:0000256" key="4">
    <source>
        <dbReference type="ARBA" id="ARBA00022840"/>
    </source>
</evidence>
<feature type="domain" description="Protein kinase" evidence="6">
    <location>
        <begin position="7"/>
        <end position="182"/>
    </location>
</feature>
<keyword evidence="3" id="KW-0418">Kinase</keyword>
<sequence>SRFQTKFKPLKLLGQGGYGCVFEVEQNVMGRVKWPRAVKRIPLRGSENDVENALKEVATLKLFDHPGIVKYYDAWHEEPPEGWQVYKSQTLATALIFTSKWRFVRKFKLKSIIVLYYQLCKSTLDEWLFDNKLRELRRMKKWFEQIVTAVSYIHSKGIIHRNLKPSNILFSDEDHLKICDIG</sequence>
<keyword evidence="4 5" id="KW-0067">ATP-binding</keyword>
<dbReference type="InterPro" id="IPR000719">
    <property type="entry name" value="Prot_kinase_dom"/>
</dbReference>
<dbReference type="InterPro" id="IPR011009">
    <property type="entry name" value="Kinase-like_dom_sf"/>
</dbReference>